<feature type="domain" description="Recombinase" evidence="2">
    <location>
        <begin position="153"/>
        <end position="296"/>
    </location>
</feature>
<dbReference type="PROSITE" id="PS51737">
    <property type="entry name" value="RECOMBINASE_DNA_BIND"/>
    <property type="match status" value="1"/>
</dbReference>
<gene>
    <name evidence="3" type="ORF">FHS48_003956</name>
</gene>
<dbReference type="InterPro" id="IPR006119">
    <property type="entry name" value="Resolv_N"/>
</dbReference>
<dbReference type="AlphaFoldDB" id="A0A7W9ZJ80"/>
<evidence type="ECO:0000313" key="3">
    <source>
        <dbReference type="EMBL" id="MBB6212500.1"/>
    </source>
</evidence>
<dbReference type="Pfam" id="PF07508">
    <property type="entry name" value="Recombinase"/>
    <property type="match status" value="1"/>
</dbReference>
<comment type="caution">
    <text evidence="3">The sequence shown here is derived from an EMBL/GenBank/DDBJ whole genome shotgun (WGS) entry which is preliminary data.</text>
</comment>
<dbReference type="SUPFAM" id="SSF53041">
    <property type="entry name" value="Resolvase-like"/>
    <property type="match status" value="1"/>
</dbReference>
<dbReference type="PANTHER" id="PTHR30461">
    <property type="entry name" value="DNA-INVERTASE FROM LAMBDOID PROPHAGE"/>
    <property type="match status" value="1"/>
</dbReference>
<keyword evidence="4" id="KW-1185">Reference proteome</keyword>
<dbReference type="RefSeq" id="WP_184266646.1">
    <property type="nucleotide sequence ID" value="NZ_JACIIX010000031.1"/>
</dbReference>
<dbReference type="SMART" id="SM00857">
    <property type="entry name" value="Resolvase"/>
    <property type="match status" value="1"/>
</dbReference>
<protein>
    <submittedName>
        <fullName evidence="3">DNA invertase Pin-like site-specific DNA recombinase</fullName>
    </submittedName>
</protein>
<organism evidence="3 4">
    <name type="scientific">Novispirillum itersonii</name>
    <name type="common">Aquaspirillum itersonii</name>
    <dbReference type="NCBI Taxonomy" id="189"/>
    <lineage>
        <taxon>Bacteria</taxon>
        <taxon>Pseudomonadati</taxon>
        <taxon>Pseudomonadota</taxon>
        <taxon>Alphaproteobacteria</taxon>
        <taxon>Rhodospirillales</taxon>
        <taxon>Novispirillaceae</taxon>
        <taxon>Novispirillum</taxon>
    </lineage>
</organism>
<accession>A0A7W9ZJ80</accession>
<dbReference type="GO" id="GO:0000150">
    <property type="term" value="F:DNA strand exchange activity"/>
    <property type="evidence" value="ECO:0007669"/>
    <property type="project" value="InterPro"/>
</dbReference>
<name>A0A7W9ZJ80_NOVIT</name>
<dbReference type="GO" id="GO:0003677">
    <property type="term" value="F:DNA binding"/>
    <property type="evidence" value="ECO:0007669"/>
    <property type="project" value="InterPro"/>
</dbReference>
<dbReference type="PROSITE" id="PS51736">
    <property type="entry name" value="RECOMBINASES_3"/>
    <property type="match status" value="1"/>
</dbReference>
<dbReference type="EMBL" id="JACIIX010000031">
    <property type="protein sequence ID" value="MBB6212500.1"/>
    <property type="molecule type" value="Genomic_DNA"/>
</dbReference>
<dbReference type="CDD" id="cd00338">
    <property type="entry name" value="Ser_Recombinase"/>
    <property type="match status" value="1"/>
</dbReference>
<dbReference type="Proteomes" id="UP000544872">
    <property type="component" value="Unassembled WGS sequence"/>
</dbReference>
<dbReference type="InterPro" id="IPR038109">
    <property type="entry name" value="DNA_bind_recomb_sf"/>
</dbReference>
<feature type="domain" description="Resolvase/invertase-type recombinase catalytic" evidence="1">
    <location>
        <begin position="7"/>
        <end position="146"/>
    </location>
</feature>
<evidence type="ECO:0000259" key="2">
    <source>
        <dbReference type="PROSITE" id="PS51737"/>
    </source>
</evidence>
<proteinExistence type="predicted"/>
<dbReference type="Gene3D" id="3.40.50.1390">
    <property type="entry name" value="Resolvase, N-terminal catalytic domain"/>
    <property type="match status" value="1"/>
</dbReference>
<evidence type="ECO:0000259" key="1">
    <source>
        <dbReference type="PROSITE" id="PS51736"/>
    </source>
</evidence>
<sequence length="534" mass="60055">MTQPSGRAAIYARHSTDKQALSTSDQIDRCRAYCEARGYLVTGVYKDEAVSGKIRDRPGLDALMADAREAHFQMVVTEDLSRLSRKIGHISDTYDILSFLGITIETVSNGSVSQIDVGLRGTMNALYLSDLADKTRRGMKAAIQRGSAPGGRTYGYRPLLRFDDRGEPIRGLREIIPEEAEVIRGIFTDYLRGHSLARICEGLNTRGIPSPGGGKWYSSTLIGTASRGTGILRNQVYKGVIQFNKAEWKSHPLTGERLAVTRSEDEWITVDAPHLAIIPIDLFDRVQREMISRSSVRKAVVEERLRLSDEKRQAEENARIQRWRSRQVTRLTNAMLFFSGKLHCGWSGKKLTALRKGMYSCKEPNCPICTVYTDDIQPRALKALRTLSPQDILTGYQSPELEAKRESLRARIAAADADTTKRRKEIAAVLDTLSDQTRRVEIKTYLENKETELRQIAMRRSVAVRDLRFYSPNEAIAIKAVAKAMGYIKALEQDPMDHKPNKLLRGCIKTVTVNKTSLSVEWIPTELVKLLKEP</sequence>
<dbReference type="PANTHER" id="PTHR30461:SF23">
    <property type="entry name" value="DNA RECOMBINASE-RELATED"/>
    <property type="match status" value="1"/>
</dbReference>
<dbReference type="InterPro" id="IPR011109">
    <property type="entry name" value="DNA_bind_recombinase_dom"/>
</dbReference>
<dbReference type="PROSITE" id="PS50890">
    <property type="entry name" value="PUA"/>
    <property type="match status" value="1"/>
</dbReference>
<evidence type="ECO:0000313" key="4">
    <source>
        <dbReference type="Proteomes" id="UP000544872"/>
    </source>
</evidence>
<dbReference type="InterPro" id="IPR036162">
    <property type="entry name" value="Resolvase-like_N_sf"/>
</dbReference>
<dbReference type="Gene3D" id="3.90.1750.20">
    <property type="entry name" value="Putative Large Serine Recombinase, Chain B, Domain 2"/>
    <property type="match status" value="1"/>
</dbReference>
<dbReference type="InterPro" id="IPR050639">
    <property type="entry name" value="SSR_resolvase"/>
</dbReference>
<reference evidence="3 4" key="1">
    <citation type="submission" date="2020-08" db="EMBL/GenBank/DDBJ databases">
        <title>Genomic Encyclopedia of Type Strains, Phase IV (KMG-IV): sequencing the most valuable type-strain genomes for metagenomic binning, comparative biology and taxonomic classification.</title>
        <authorList>
            <person name="Goeker M."/>
        </authorList>
    </citation>
    <scope>NUCLEOTIDE SEQUENCE [LARGE SCALE GENOMIC DNA]</scope>
    <source>
        <strain evidence="3 4">DSM 11590</strain>
    </source>
</reference>
<dbReference type="Pfam" id="PF00239">
    <property type="entry name" value="Resolvase"/>
    <property type="match status" value="1"/>
</dbReference>